<protein>
    <submittedName>
        <fullName evidence="2">Uncharacterized protein</fullName>
    </submittedName>
</protein>
<keyword evidence="1" id="KW-1133">Transmembrane helix</keyword>
<evidence type="ECO:0000313" key="3">
    <source>
        <dbReference type="Proteomes" id="UP001479436"/>
    </source>
</evidence>
<dbReference type="Pfam" id="PF08636">
    <property type="entry name" value="Pkr1"/>
    <property type="match status" value="1"/>
</dbReference>
<keyword evidence="1" id="KW-0812">Transmembrane</keyword>
<dbReference type="EMBL" id="JASJQH010007403">
    <property type="protein sequence ID" value="KAK9709551.1"/>
    <property type="molecule type" value="Genomic_DNA"/>
</dbReference>
<reference evidence="2 3" key="1">
    <citation type="submission" date="2023-04" db="EMBL/GenBank/DDBJ databases">
        <title>Genome of Basidiobolus ranarum AG-B5.</title>
        <authorList>
            <person name="Stajich J.E."/>
            <person name="Carter-House D."/>
            <person name="Gryganskyi A."/>
        </authorList>
    </citation>
    <scope>NUCLEOTIDE SEQUENCE [LARGE SCALE GENOMIC DNA]</scope>
    <source>
        <strain evidence="2 3">AG-B5</strain>
    </source>
</reference>
<organism evidence="2 3">
    <name type="scientific">Basidiobolus ranarum</name>
    <dbReference type="NCBI Taxonomy" id="34480"/>
    <lineage>
        <taxon>Eukaryota</taxon>
        <taxon>Fungi</taxon>
        <taxon>Fungi incertae sedis</taxon>
        <taxon>Zoopagomycota</taxon>
        <taxon>Entomophthoromycotina</taxon>
        <taxon>Basidiobolomycetes</taxon>
        <taxon>Basidiobolales</taxon>
        <taxon>Basidiobolaceae</taxon>
        <taxon>Basidiobolus</taxon>
    </lineage>
</organism>
<dbReference type="InterPro" id="IPR013945">
    <property type="entry name" value="Pkr1"/>
</dbReference>
<feature type="transmembrane region" description="Helical" evidence="1">
    <location>
        <begin position="59"/>
        <end position="79"/>
    </location>
</feature>
<dbReference type="PANTHER" id="PTHR28251:SF1">
    <property type="entry name" value="V-TYPE ATPASE ASSEMBLY FACTOR PKR1"/>
    <property type="match status" value="1"/>
</dbReference>
<keyword evidence="1" id="KW-0472">Membrane</keyword>
<accession>A0ABR2VXT9</accession>
<name>A0ABR2VXT9_9FUNG</name>
<gene>
    <name evidence="2" type="ORF">K7432_008970</name>
</gene>
<proteinExistence type="predicted"/>
<dbReference type="Proteomes" id="UP001479436">
    <property type="component" value="Unassembled WGS sequence"/>
</dbReference>
<evidence type="ECO:0000313" key="2">
    <source>
        <dbReference type="EMBL" id="KAK9709551.1"/>
    </source>
</evidence>
<dbReference type="PANTHER" id="PTHR28251">
    <property type="entry name" value="V-TYPE ATPASE ASSEMBLY FACTOR PKR1"/>
    <property type="match status" value="1"/>
</dbReference>
<comment type="caution">
    <text evidence="2">The sequence shown here is derived from an EMBL/GenBank/DDBJ whole genome shotgun (WGS) entry which is preliminary data.</text>
</comment>
<keyword evidence="3" id="KW-1185">Reference proteome</keyword>
<sequence>MSNPTVQVVEEEKKGFMEEIWLSIFTPGVNGSVVKAMNLSFIASLVSLAFLAYSTGGDIHAIIVFVITSCLFVAVNLLVKELEKAKIAEASEEVKKEN</sequence>
<evidence type="ECO:0000256" key="1">
    <source>
        <dbReference type="SAM" id="Phobius"/>
    </source>
</evidence>